<reference evidence="2" key="1">
    <citation type="journal article" date="2019" name="Sci. Rep.">
        <title>Draft genome of Tanacetum cinerariifolium, the natural source of mosquito coil.</title>
        <authorList>
            <person name="Yamashiro T."/>
            <person name="Shiraishi A."/>
            <person name="Satake H."/>
            <person name="Nakayama K."/>
        </authorList>
    </citation>
    <scope>NUCLEOTIDE SEQUENCE</scope>
</reference>
<evidence type="ECO:0000256" key="1">
    <source>
        <dbReference type="SAM" id="MobiDB-lite"/>
    </source>
</evidence>
<feature type="region of interest" description="Disordered" evidence="1">
    <location>
        <begin position="113"/>
        <end position="139"/>
    </location>
</feature>
<dbReference type="AlphaFoldDB" id="A0A699J1V0"/>
<organism evidence="2">
    <name type="scientific">Tanacetum cinerariifolium</name>
    <name type="common">Dalmatian daisy</name>
    <name type="synonym">Chrysanthemum cinerariifolium</name>
    <dbReference type="NCBI Taxonomy" id="118510"/>
    <lineage>
        <taxon>Eukaryota</taxon>
        <taxon>Viridiplantae</taxon>
        <taxon>Streptophyta</taxon>
        <taxon>Embryophyta</taxon>
        <taxon>Tracheophyta</taxon>
        <taxon>Spermatophyta</taxon>
        <taxon>Magnoliopsida</taxon>
        <taxon>eudicotyledons</taxon>
        <taxon>Gunneridae</taxon>
        <taxon>Pentapetalae</taxon>
        <taxon>asterids</taxon>
        <taxon>campanulids</taxon>
        <taxon>Asterales</taxon>
        <taxon>Asteraceae</taxon>
        <taxon>Asteroideae</taxon>
        <taxon>Anthemideae</taxon>
        <taxon>Anthemidinae</taxon>
        <taxon>Tanacetum</taxon>
    </lineage>
</organism>
<gene>
    <name evidence="2" type="ORF">Tci_576772</name>
</gene>
<protein>
    <submittedName>
        <fullName evidence="2">Uncharacterized protein</fullName>
    </submittedName>
</protein>
<proteinExistence type="predicted"/>
<dbReference type="EMBL" id="BKCJ010360933">
    <property type="protein sequence ID" value="GFA04800.1"/>
    <property type="molecule type" value="Genomic_DNA"/>
</dbReference>
<evidence type="ECO:0000313" key="2">
    <source>
        <dbReference type="EMBL" id="GFA04800.1"/>
    </source>
</evidence>
<sequence>MQLFIASNTKAGGHTSVAKYVAKKLFHLLLRGHPLLRLNRHGDVKSMKVKTKLLLGLEMMRRLSRIRNKEREEDSEDELTTLAVPIKTKKSSGSGKKCSRTIQRSIVINLSDSEYDMKDDDKSPNSKKPFVAVDEEPASQKATVCVKLEKNLEKDVDKNVEKEVENDEELK</sequence>
<accession>A0A699J1V0</accession>
<feature type="compositionally biased region" description="Basic and acidic residues" evidence="1">
    <location>
        <begin position="115"/>
        <end position="124"/>
    </location>
</feature>
<name>A0A699J1V0_TANCI</name>
<comment type="caution">
    <text evidence="2">The sequence shown here is derived from an EMBL/GenBank/DDBJ whole genome shotgun (WGS) entry which is preliminary data.</text>
</comment>